<accession>A0A5B8VLL0</accession>
<evidence type="ECO:0000313" key="4">
    <source>
        <dbReference type="Proteomes" id="UP000321291"/>
    </source>
</evidence>
<dbReference type="AlphaFoldDB" id="A0A5B8VLL0"/>
<dbReference type="OrthoDB" id="883203at2"/>
<keyword evidence="4" id="KW-1185">Reference proteome</keyword>
<sequence>MKKNILRRGLFSTALIGCVTLLSTSSTLAQKTTKLTDPEIASVAVTANQIDVNYGKIALKKAQSAEVKHFAESMVKDHESIIKSAVALAGKLGVTPKDNAVTESLLKGEKGTVAKLNKLKGKAFDKAYISNEVTYHEAVISAVKTILIPQTQNEEMKQMLIKVTPLLEQHLEMAKMAEAKFK</sequence>
<feature type="domain" description="DUF4142" evidence="2">
    <location>
        <begin position="36"/>
        <end position="175"/>
    </location>
</feature>
<gene>
    <name evidence="3" type="ORF">FSB73_13120</name>
</gene>
<dbReference type="InterPro" id="IPR012347">
    <property type="entry name" value="Ferritin-like"/>
</dbReference>
<name>A0A5B8VLL0_9BACT</name>
<dbReference type="PANTHER" id="PTHR38593">
    <property type="entry name" value="BLR2558 PROTEIN"/>
    <property type="match status" value="1"/>
</dbReference>
<keyword evidence="1" id="KW-0732">Signal</keyword>
<dbReference type="EMBL" id="CP042434">
    <property type="protein sequence ID" value="QEC72474.1"/>
    <property type="molecule type" value="Genomic_DNA"/>
</dbReference>
<evidence type="ECO:0000256" key="1">
    <source>
        <dbReference type="SAM" id="SignalP"/>
    </source>
</evidence>
<organism evidence="3 4">
    <name type="scientific">Arachidicoccus ginsenosidivorans</name>
    <dbReference type="NCBI Taxonomy" id="496057"/>
    <lineage>
        <taxon>Bacteria</taxon>
        <taxon>Pseudomonadati</taxon>
        <taxon>Bacteroidota</taxon>
        <taxon>Chitinophagia</taxon>
        <taxon>Chitinophagales</taxon>
        <taxon>Chitinophagaceae</taxon>
        <taxon>Arachidicoccus</taxon>
    </lineage>
</organism>
<evidence type="ECO:0000313" key="3">
    <source>
        <dbReference type="EMBL" id="QEC72474.1"/>
    </source>
</evidence>
<dbReference type="Proteomes" id="UP000321291">
    <property type="component" value="Chromosome"/>
</dbReference>
<evidence type="ECO:0000259" key="2">
    <source>
        <dbReference type="Pfam" id="PF13628"/>
    </source>
</evidence>
<protein>
    <submittedName>
        <fullName evidence="3">DUF4142 domain-containing protein</fullName>
    </submittedName>
</protein>
<dbReference type="RefSeq" id="WP_146782939.1">
    <property type="nucleotide sequence ID" value="NZ_CP042434.1"/>
</dbReference>
<dbReference type="InterPro" id="IPR025419">
    <property type="entry name" value="DUF4142"/>
</dbReference>
<proteinExistence type="predicted"/>
<feature type="chain" id="PRO_5022661534" evidence="1">
    <location>
        <begin position="30"/>
        <end position="182"/>
    </location>
</feature>
<feature type="signal peptide" evidence="1">
    <location>
        <begin position="1"/>
        <end position="29"/>
    </location>
</feature>
<dbReference type="PANTHER" id="PTHR38593:SF1">
    <property type="entry name" value="BLR2558 PROTEIN"/>
    <property type="match status" value="1"/>
</dbReference>
<dbReference type="Gene3D" id="1.20.1260.10">
    <property type="match status" value="1"/>
</dbReference>
<dbReference type="Pfam" id="PF13628">
    <property type="entry name" value="DUF4142"/>
    <property type="match status" value="1"/>
</dbReference>
<reference evidence="3 4" key="1">
    <citation type="journal article" date="2017" name="Int. J. Syst. Evol. Microbiol.">
        <title>Arachidicoccus ginsenosidivorans sp. nov., with ginsenoside-converting activity isolated from ginseng cultivating soil.</title>
        <authorList>
            <person name="Siddiqi M.Z."/>
            <person name="Aslam Z."/>
            <person name="Im W.T."/>
        </authorList>
    </citation>
    <scope>NUCLEOTIDE SEQUENCE [LARGE SCALE GENOMIC DNA]</scope>
    <source>
        <strain evidence="3 4">Gsoil 809</strain>
    </source>
</reference>
<dbReference type="KEGG" id="agi:FSB73_13120"/>